<dbReference type="Pfam" id="PF00059">
    <property type="entry name" value="Lectin_C"/>
    <property type="match status" value="1"/>
</dbReference>
<proteinExistence type="predicted"/>
<dbReference type="AlphaFoldDB" id="A0A914ASM0"/>
<evidence type="ECO:0000313" key="3">
    <source>
        <dbReference type="EnsemblMetazoa" id="XP_038066767.1"/>
    </source>
</evidence>
<dbReference type="PROSITE" id="PS50041">
    <property type="entry name" value="C_TYPE_LECTIN_2"/>
    <property type="match status" value="1"/>
</dbReference>
<name>A0A914ASM0_PATMI</name>
<accession>A0A914ASM0</accession>
<sequence length="247" mass="27661">MAWFTASSAQMLVSIIISLLLLKCQALYASCPPGWLKWQQSCYIRLPNRMNWFEASEACNRPGSSLFVPNSREENDAIWQSLGIQTGGMWIGCTDAAQEGIWLCGGQPLSFPNWNPGNPHTDNQRNCARMTVNRGGGSWSDSVPCGSRNRKHAACEMTVSAMPAYHIFTGPDGRVSQRCLLNHDIKKLAAEGLLACGWACRADPRCRSFNLWQISKREKMCQLNDVTRFGADCNDFKAIDKCYYFDL</sequence>
<dbReference type="CDD" id="cd00037">
    <property type="entry name" value="CLECT"/>
    <property type="match status" value="1"/>
</dbReference>
<dbReference type="InterPro" id="IPR016186">
    <property type="entry name" value="C-type_lectin-like/link_sf"/>
</dbReference>
<feature type="signal peptide" evidence="1">
    <location>
        <begin position="1"/>
        <end position="26"/>
    </location>
</feature>
<feature type="chain" id="PRO_5037069376" description="C-type lectin domain-containing protein" evidence="1">
    <location>
        <begin position="27"/>
        <end position="247"/>
    </location>
</feature>
<feature type="domain" description="C-type lectin" evidence="2">
    <location>
        <begin position="38"/>
        <end position="141"/>
    </location>
</feature>
<dbReference type="RefSeq" id="XP_038066767.1">
    <property type="nucleotide sequence ID" value="XM_038210839.1"/>
</dbReference>
<evidence type="ECO:0000313" key="4">
    <source>
        <dbReference type="Proteomes" id="UP000887568"/>
    </source>
</evidence>
<dbReference type="GeneID" id="119736829"/>
<dbReference type="Gene3D" id="3.10.100.10">
    <property type="entry name" value="Mannose-Binding Protein A, subunit A"/>
    <property type="match status" value="1"/>
</dbReference>
<dbReference type="PANTHER" id="PTHR22801">
    <property type="entry name" value="LITHOSTATHINE"/>
    <property type="match status" value="1"/>
</dbReference>
<dbReference type="EnsemblMetazoa" id="XM_038210839.1">
    <property type="protein sequence ID" value="XP_038066767.1"/>
    <property type="gene ID" value="LOC119736829"/>
</dbReference>
<keyword evidence="4" id="KW-1185">Reference proteome</keyword>
<dbReference type="PANTHER" id="PTHR22801:SF63">
    <property type="entry name" value="C-TYPE LECTIN DOMAIN-CONTAINING PROTEIN"/>
    <property type="match status" value="1"/>
</dbReference>
<protein>
    <recommendedName>
        <fullName evidence="2">C-type lectin domain-containing protein</fullName>
    </recommendedName>
</protein>
<organism evidence="3 4">
    <name type="scientific">Patiria miniata</name>
    <name type="common">Bat star</name>
    <name type="synonym">Asterina miniata</name>
    <dbReference type="NCBI Taxonomy" id="46514"/>
    <lineage>
        <taxon>Eukaryota</taxon>
        <taxon>Metazoa</taxon>
        <taxon>Echinodermata</taxon>
        <taxon>Eleutherozoa</taxon>
        <taxon>Asterozoa</taxon>
        <taxon>Asteroidea</taxon>
        <taxon>Valvatacea</taxon>
        <taxon>Valvatida</taxon>
        <taxon>Asterinidae</taxon>
        <taxon>Patiria</taxon>
    </lineage>
</organism>
<dbReference type="InterPro" id="IPR050801">
    <property type="entry name" value="Ca-Dep_Lectins_ImmuneDev"/>
</dbReference>
<dbReference type="InterPro" id="IPR001304">
    <property type="entry name" value="C-type_lectin-like"/>
</dbReference>
<dbReference type="OMA" id="IACGRAC"/>
<dbReference type="SMART" id="SM00034">
    <property type="entry name" value="CLECT"/>
    <property type="match status" value="1"/>
</dbReference>
<dbReference type="SUPFAM" id="SSF56436">
    <property type="entry name" value="C-type lectin-like"/>
    <property type="match status" value="1"/>
</dbReference>
<evidence type="ECO:0000259" key="2">
    <source>
        <dbReference type="PROSITE" id="PS50041"/>
    </source>
</evidence>
<dbReference type="InterPro" id="IPR016187">
    <property type="entry name" value="CTDL_fold"/>
</dbReference>
<dbReference type="Proteomes" id="UP000887568">
    <property type="component" value="Unplaced"/>
</dbReference>
<reference evidence="3" key="1">
    <citation type="submission" date="2022-11" db="UniProtKB">
        <authorList>
            <consortium name="EnsemblMetazoa"/>
        </authorList>
    </citation>
    <scope>IDENTIFICATION</scope>
</reference>
<dbReference type="OrthoDB" id="441660at2759"/>
<evidence type="ECO:0000256" key="1">
    <source>
        <dbReference type="SAM" id="SignalP"/>
    </source>
</evidence>
<keyword evidence="1" id="KW-0732">Signal</keyword>